<dbReference type="SMART" id="SM00086">
    <property type="entry name" value="PAC"/>
    <property type="match status" value="3"/>
</dbReference>
<keyword evidence="3" id="KW-0597">Phosphoprotein</keyword>
<protein>
    <recommendedName>
        <fullName evidence="2">histidine kinase</fullName>
        <ecNumber evidence="2">2.7.13.3</ecNumber>
    </recommendedName>
</protein>
<dbReference type="InterPro" id="IPR036890">
    <property type="entry name" value="HATPase_C_sf"/>
</dbReference>
<dbReference type="PANTHER" id="PTHR43304:SF1">
    <property type="entry name" value="PAC DOMAIN-CONTAINING PROTEIN"/>
    <property type="match status" value="1"/>
</dbReference>
<dbReference type="Gene3D" id="3.30.565.10">
    <property type="entry name" value="Histidine kinase-like ATPase, C-terminal domain"/>
    <property type="match status" value="1"/>
</dbReference>
<feature type="compositionally biased region" description="Acidic residues" evidence="7">
    <location>
        <begin position="88"/>
        <end position="106"/>
    </location>
</feature>
<dbReference type="OrthoDB" id="106630at2157"/>
<dbReference type="CDD" id="cd00082">
    <property type="entry name" value="HisKA"/>
    <property type="match status" value="1"/>
</dbReference>
<evidence type="ECO:0000313" key="11">
    <source>
        <dbReference type="EMBL" id="APX98051.1"/>
    </source>
</evidence>
<keyword evidence="5 11" id="KW-0418">Kinase</keyword>
<dbReference type="SUPFAM" id="SSF55874">
    <property type="entry name" value="ATPase domain of HSP90 chaperone/DNA topoisomerase II/histidine kinase"/>
    <property type="match status" value="1"/>
</dbReference>
<dbReference type="Pfam" id="PF13426">
    <property type="entry name" value="PAS_9"/>
    <property type="match status" value="1"/>
</dbReference>
<dbReference type="InterPro" id="IPR036097">
    <property type="entry name" value="HisK_dim/P_sf"/>
</dbReference>
<dbReference type="InterPro" id="IPR001610">
    <property type="entry name" value="PAC"/>
</dbReference>
<dbReference type="Proteomes" id="UP000187321">
    <property type="component" value="Chromosome"/>
</dbReference>
<dbReference type="InterPro" id="IPR013656">
    <property type="entry name" value="PAS_4"/>
</dbReference>
<evidence type="ECO:0000256" key="5">
    <source>
        <dbReference type="ARBA" id="ARBA00022777"/>
    </source>
</evidence>
<dbReference type="EMBL" id="CP019327">
    <property type="protein sequence ID" value="APX98051.1"/>
    <property type="molecule type" value="Genomic_DNA"/>
</dbReference>
<dbReference type="SUPFAM" id="SSF55785">
    <property type="entry name" value="PYP-like sensor domain (PAS domain)"/>
    <property type="match status" value="4"/>
</dbReference>
<feature type="domain" description="Histidine kinase" evidence="8">
    <location>
        <begin position="689"/>
        <end position="900"/>
    </location>
</feature>
<dbReference type="InterPro" id="IPR005467">
    <property type="entry name" value="His_kinase_dom"/>
</dbReference>
<organism evidence="12 13">
    <name type="scientific">Natronorubrum daqingense</name>
    <dbReference type="NCBI Taxonomy" id="588898"/>
    <lineage>
        <taxon>Archaea</taxon>
        <taxon>Methanobacteriati</taxon>
        <taxon>Methanobacteriota</taxon>
        <taxon>Stenosarchaea group</taxon>
        <taxon>Halobacteria</taxon>
        <taxon>Halobacteriales</taxon>
        <taxon>Natrialbaceae</taxon>
        <taxon>Natronorubrum</taxon>
    </lineage>
</organism>
<reference evidence="12 13" key="2">
    <citation type="submission" date="2017-01" db="EMBL/GenBank/DDBJ databases">
        <authorList>
            <person name="Mah S.A."/>
            <person name="Swanson W.J."/>
            <person name="Moy G.W."/>
            <person name="Vacquier V.D."/>
        </authorList>
    </citation>
    <scope>NUCLEOTIDE SEQUENCE [LARGE SCALE GENOMIC DNA]</scope>
    <source>
        <strain evidence="12 13">CGMCC 1.8909</strain>
    </source>
</reference>
<dbReference type="SMART" id="SM00387">
    <property type="entry name" value="HATPase_c"/>
    <property type="match status" value="1"/>
</dbReference>
<dbReference type="Gene3D" id="1.10.287.130">
    <property type="match status" value="1"/>
</dbReference>
<dbReference type="InterPro" id="IPR035965">
    <property type="entry name" value="PAS-like_dom_sf"/>
</dbReference>
<feature type="domain" description="PAS" evidence="9">
    <location>
        <begin position="295"/>
        <end position="368"/>
    </location>
</feature>
<keyword evidence="13" id="KW-1185">Reference proteome</keyword>
<evidence type="ECO:0000256" key="2">
    <source>
        <dbReference type="ARBA" id="ARBA00012438"/>
    </source>
</evidence>
<sequence>MSDLGDGTRSDADIDSELLHARSFRTLAENVSESVYQLDSDGHFLAVNDAFVEASGYDRDTLLGEHVSLVVDGPTRSRLEDGIRSSLEGEDETSETGETDETDETDESLEFVIETTGGKRVSGEATVEGLRIGGEFAGSVGVVRDLEGDDDSGGHQRPAVSASEPIPSVMDEADIGVFVLDESFDIAWINGTIETYFGIDRAKVVGQNKPTVIDETIKDNFADPETFATNVLATYEDNTYVEEFECRITGGDGREDRWLEHRSKPIDSGRYAGGRIELYYDVTQRKESERAQLESEQRFQSLVDAVEEYAIFMLDTEGNIVSWNGGAEQIKGYEAEDVLGEHISLFYTEADRKNGIPERNLKRARERGSVENEGWRVRADGAEFWANVTITAIRNDGELQGFAKVTRDMSDRRERERQLQRERDLTEQILETSPVGIAVVNRDGTTNRANERMADLLGLSGSNMTAYTAGQREMFDADGQLVPVDDRPASRVFETGQPVYDREIRLELPDEQQRWLSVNATPITDDRGEPEQVVTTATDITDLKKLIERRKRKLKEREKELAAVQLATDLLETGDQPVDELLDEFVSKLPQSFHAPELTDARVTFGRHEATTDGYEPLERSITAHSATASGTRIAIDVVTRHETDESFVAEERELIDTVATLLTFHFERQEYIDELRAETRRLEQFAYAASHDLQEPLRMVSSYLQLIENRYGDDLDEDGRDFLAFAVDGAERMREMIQGLLAYSRIETRGSPLAPVDLDTVLEEVIADLEVRLEESGTTVNAESLPTVEGDASQLRRVFQNVLDNAIEYSEGEPQISVSAARTHDEWTVTVEDEGIGIDPDDAERIFEVFTRLHSRSEYDGTGIGLALCRRIIERHGGEIWVESEPGEGAAFSFTLPAV</sequence>
<feature type="domain" description="PAC" evidence="10">
    <location>
        <begin position="500"/>
        <end position="552"/>
    </location>
</feature>
<dbReference type="AlphaFoldDB" id="A0A1N7AAZ3"/>
<evidence type="ECO:0000256" key="7">
    <source>
        <dbReference type="SAM" id="MobiDB-lite"/>
    </source>
</evidence>
<feature type="domain" description="PAS" evidence="9">
    <location>
        <begin position="20"/>
        <end position="90"/>
    </location>
</feature>
<dbReference type="Pfam" id="PF08448">
    <property type="entry name" value="PAS_4"/>
    <property type="match status" value="3"/>
</dbReference>
<feature type="domain" description="PAC" evidence="10">
    <location>
        <begin position="370"/>
        <end position="421"/>
    </location>
</feature>
<dbReference type="Gene3D" id="3.30.450.20">
    <property type="entry name" value="PAS domain"/>
    <property type="match status" value="4"/>
</dbReference>
<dbReference type="RefSeq" id="WP_076579788.1">
    <property type="nucleotide sequence ID" value="NZ_CP019327.1"/>
</dbReference>
<comment type="catalytic activity">
    <reaction evidence="1">
        <text>ATP + protein L-histidine = ADP + protein N-phospho-L-histidine.</text>
        <dbReference type="EC" id="2.7.13.3"/>
    </reaction>
</comment>
<accession>A0A1N7AAZ3</accession>
<evidence type="ECO:0000256" key="1">
    <source>
        <dbReference type="ARBA" id="ARBA00000085"/>
    </source>
</evidence>
<dbReference type="STRING" id="588898.BB347_16315"/>
<dbReference type="EC" id="2.7.13.3" evidence="2"/>
<feature type="domain" description="PAS" evidence="9">
    <location>
        <begin position="162"/>
        <end position="208"/>
    </location>
</feature>
<dbReference type="PROSITE" id="PS50109">
    <property type="entry name" value="HIS_KIN"/>
    <property type="match status" value="1"/>
</dbReference>
<evidence type="ECO:0000256" key="4">
    <source>
        <dbReference type="ARBA" id="ARBA00022679"/>
    </source>
</evidence>
<dbReference type="CDD" id="cd00130">
    <property type="entry name" value="PAS"/>
    <property type="match status" value="4"/>
</dbReference>
<evidence type="ECO:0000259" key="8">
    <source>
        <dbReference type="PROSITE" id="PS50109"/>
    </source>
</evidence>
<dbReference type="Pfam" id="PF00512">
    <property type="entry name" value="HisKA"/>
    <property type="match status" value="1"/>
</dbReference>
<dbReference type="InterPro" id="IPR003661">
    <property type="entry name" value="HisK_dim/P_dom"/>
</dbReference>
<dbReference type="EMBL" id="FTNP01000001">
    <property type="protein sequence ID" value="SIR36171.1"/>
    <property type="molecule type" value="Genomic_DNA"/>
</dbReference>
<dbReference type="SUPFAM" id="SSF47384">
    <property type="entry name" value="Homodimeric domain of signal transducing histidine kinase"/>
    <property type="match status" value="1"/>
</dbReference>
<dbReference type="InterPro" id="IPR000700">
    <property type="entry name" value="PAS-assoc_C"/>
</dbReference>
<dbReference type="InterPro" id="IPR052162">
    <property type="entry name" value="Sensor_kinase/Photoreceptor"/>
</dbReference>
<gene>
    <name evidence="11" type="ORF">BB347_16315</name>
    <name evidence="12" type="ORF">SAMN05421809_1096</name>
</gene>
<evidence type="ECO:0000259" key="10">
    <source>
        <dbReference type="PROSITE" id="PS50113"/>
    </source>
</evidence>
<evidence type="ECO:0000313" key="12">
    <source>
        <dbReference type="EMBL" id="SIR36171.1"/>
    </source>
</evidence>
<evidence type="ECO:0000256" key="3">
    <source>
        <dbReference type="ARBA" id="ARBA00022553"/>
    </source>
</evidence>
<dbReference type="GO" id="GO:0000155">
    <property type="term" value="F:phosphorelay sensor kinase activity"/>
    <property type="evidence" value="ECO:0007669"/>
    <property type="project" value="InterPro"/>
</dbReference>
<evidence type="ECO:0000256" key="6">
    <source>
        <dbReference type="SAM" id="Coils"/>
    </source>
</evidence>
<keyword evidence="6" id="KW-0175">Coiled coil</keyword>
<proteinExistence type="predicted"/>
<feature type="coiled-coil region" evidence="6">
    <location>
        <begin position="540"/>
        <end position="567"/>
    </location>
</feature>
<dbReference type="PANTHER" id="PTHR43304">
    <property type="entry name" value="PHYTOCHROME-LIKE PROTEIN CPH1"/>
    <property type="match status" value="1"/>
</dbReference>
<feature type="domain" description="PAS" evidence="9">
    <location>
        <begin position="422"/>
        <end position="460"/>
    </location>
</feature>
<dbReference type="InterPro" id="IPR000014">
    <property type="entry name" value="PAS"/>
</dbReference>
<dbReference type="KEGG" id="hda:BB347_16315"/>
<evidence type="ECO:0000313" key="13">
    <source>
        <dbReference type="Proteomes" id="UP000185687"/>
    </source>
</evidence>
<dbReference type="InterPro" id="IPR004358">
    <property type="entry name" value="Sig_transdc_His_kin-like_C"/>
</dbReference>
<name>A0A1N7AAZ3_9EURY</name>
<dbReference type="GeneID" id="30957540"/>
<dbReference type="PROSITE" id="PS50112">
    <property type="entry name" value="PAS"/>
    <property type="match status" value="4"/>
</dbReference>
<dbReference type="SMART" id="SM00091">
    <property type="entry name" value="PAS"/>
    <property type="match status" value="4"/>
</dbReference>
<keyword evidence="4" id="KW-0808">Transferase</keyword>
<dbReference type="InterPro" id="IPR003594">
    <property type="entry name" value="HATPase_dom"/>
</dbReference>
<dbReference type="Proteomes" id="UP000185687">
    <property type="component" value="Unassembled WGS sequence"/>
</dbReference>
<dbReference type="SMART" id="SM00388">
    <property type="entry name" value="HisKA"/>
    <property type="match status" value="1"/>
</dbReference>
<dbReference type="Pfam" id="PF02518">
    <property type="entry name" value="HATPase_c"/>
    <property type="match status" value="1"/>
</dbReference>
<dbReference type="PRINTS" id="PR00344">
    <property type="entry name" value="BCTRLSENSOR"/>
</dbReference>
<dbReference type="PROSITE" id="PS50113">
    <property type="entry name" value="PAC"/>
    <property type="match status" value="2"/>
</dbReference>
<dbReference type="FunFam" id="3.30.565.10:FF:000006">
    <property type="entry name" value="Sensor histidine kinase WalK"/>
    <property type="match status" value="1"/>
</dbReference>
<evidence type="ECO:0000313" key="14">
    <source>
        <dbReference type="Proteomes" id="UP000187321"/>
    </source>
</evidence>
<evidence type="ECO:0000259" key="9">
    <source>
        <dbReference type="PROSITE" id="PS50112"/>
    </source>
</evidence>
<feature type="region of interest" description="Disordered" evidence="7">
    <location>
        <begin position="79"/>
        <end position="106"/>
    </location>
</feature>
<reference evidence="11 14" key="1">
    <citation type="submission" date="2017-01" db="EMBL/GenBank/DDBJ databases">
        <title>Complete genome sequence of Haloterrigena daqingensis type strain (JX313T).</title>
        <authorList>
            <person name="Shuang W."/>
        </authorList>
    </citation>
    <scope>NUCLEOTIDE SEQUENCE [LARGE SCALE GENOMIC DNA]</scope>
    <source>
        <strain evidence="11 14">JX313</strain>
    </source>
</reference>
<dbReference type="NCBIfam" id="TIGR00229">
    <property type="entry name" value="sensory_box"/>
    <property type="match status" value="3"/>
</dbReference>